<dbReference type="GeneID" id="71569338"/>
<name>I3ZZX0_ORNRL</name>
<protein>
    <submittedName>
        <fullName evidence="2">Uncharacterized protein</fullName>
    </submittedName>
</protein>
<feature type="transmembrane region" description="Helical" evidence="1">
    <location>
        <begin position="72"/>
        <end position="91"/>
    </location>
</feature>
<dbReference type="KEGG" id="orh:Ornrh_1063"/>
<dbReference type="AlphaFoldDB" id="I3ZZX0"/>
<dbReference type="eggNOG" id="ENOG5033JRD">
    <property type="taxonomic scope" value="Bacteria"/>
</dbReference>
<keyword evidence="1" id="KW-0812">Transmembrane</keyword>
<dbReference type="RefSeq" id="WP_014790849.1">
    <property type="nucleotide sequence ID" value="NC_018016.1"/>
</dbReference>
<evidence type="ECO:0000256" key="1">
    <source>
        <dbReference type="SAM" id="Phobius"/>
    </source>
</evidence>
<evidence type="ECO:0000313" key="2">
    <source>
        <dbReference type="EMBL" id="AFL97254.1"/>
    </source>
</evidence>
<sequence length="157" mass="18871">MDFFRIVFSWFNGLYSQEFYDFLSGWSCFNQDYSNVEYFTRIGLFTIVTTLIFVYVFYYVINHPRFSRWYHWLISLIVSSLINFVWSYVYVYNLVYSGVVEDCLLYRKNENGEDIQLITGTDFFGLAFTVAIFTAFLFLLFSIVLKWKSRNAKHCPF</sequence>
<feature type="transmembrane region" description="Helical" evidence="1">
    <location>
        <begin position="38"/>
        <end position="60"/>
    </location>
</feature>
<organism evidence="2 3">
    <name type="scientific">Ornithobacterium rhinotracheale (strain ATCC 51463 / DSM 15997 / CCUG 23171 / CIP 104009 / LMG 9086)</name>
    <dbReference type="NCBI Taxonomy" id="867902"/>
    <lineage>
        <taxon>Bacteria</taxon>
        <taxon>Pseudomonadati</taxon>
        <taxon>Bacteroidota</taxon>
        <taxon>Flavobacteriia</taxon>
        <taxon>Flavobacteriales</taxon>
        <taxon>Weeksellaceae</taxon>
        <taxon>Ornithobacterium</taxon>
    </lineage>
</organism>
<proteinExistence type="predicted"/>
<keyword evidence="3" id="KW-1185">Reference proteome</keyword>
<evidence type="ECO:0000313" key="3">
    <source>
        <dbReference type="Proteomes" id="UP000006051"/>
    </source>
</evidence>
<reference evidence="2 3" key="1">
    <citation type="submission" date="2012-06" db="EMBL/GenBank/DDBJ databases">
        <title>The complete genome of Ornithobacterium rhinotracheale DSM 15997.</title>
        <authorList>
            <consortium name="US DOE Joint Genome Institute (JGI-PGF)"/>
            <person name="Lucas S."/>
            <person name="Copeland A."/>
            <person name="Lapidus A."/>
            <person name="Goodwin L."/>
            <person name="Pitluck S."/>
            <person name="Peters L."/>
            <person name="Mikhailova N."/>
            <person name="Teshima H."/>
            <person name="Kyrpides N."/>
            <person name="Mavromatis K."/>
            <person name="Pagani I."/>
            <person name="Ivanova N."/>
            <person name="Ovchinnikova G."/>
            <person name="Zeytun A."/>
            <person name="Detter J.C."/>
            <person name="Han C."/>
            <person name="Land M."/>
            <person name="Hauser L."/>
            <person name="Markowitz V."/>
            <person name="Cheng J.-F."/>
            <person name="Hugenholtz P."/>
            <person name="Woyke T."/>
            <person name="Wu D."/>
            <person name="Lang E."/>
            <person name="Kopitz M."/>
            <person name="Brambilla E."/>
            <person name="Klenk H.-P."/>
            <person name="Eisen J.A."/>
        </authorList>
    </citation>
    <scope>NUCLEOTIDE SEQUENCE [LARGE SCALE GENOMIC DNA]</scope>
    <source>
        <strain evidence="3">ATCC 51463 / DSM 15997 / CCUG 23171 / LMG 9086</strain>
    </source>
</reference>
<keyword evidence="1" id="KW-1133">Transmembrane helix</keyword>
<dbReference type="STRING" id="867902.Ornrh_1063"/>
<accession>I3ZZX0</accession>
<feature type="transmembrane region" description="Helical" evidence="1">
    <location>
        <begin position="123"/>
        <end position="145"/>
    </location>
</feature>
<dbReference type="GeneID" id="97257754"/>
<gene>
    <name evidence="2" type="ordered locus">Ornrh_1063</name>
</gene>
<dbReference type="EMBL" id="CP003283">
    <property type="protein sequence ID" value="AFL97254.1"/>
    <property type="molecule type" value="Genomic_DNA"/>
</dbReference>
<keyword evidence="1" id="KW-0472">Membrane</keyword>
<dbReference type="HOGENOM" id="CLU_1676095_0_0_10"/>
<dbReference type="Proteomes" id="UP000006051">
    <property type="component" value="Chromosome"/>
</dbReference>